<name>A0A562KBX8_9FLAO</name>
<dbReference type="GO" id="GO:0004519">
    <property type="term" value="F:endonuclease activity"/>
    <property type="evidence" value="ECO:0007669"/>
    <property type="project" value="UniProtKB-KW"/>
</dbReference>
<dbReference type="AlphaFoldDB" id="A0A562KBX8"/>
<evidence type="ECO:0000256" key="2">
    <source>
        <dbReference type="ARBA" id="ARBA00022722"/>
    </source>
</evidence>
<dbReference type="InterPro" id="IPR044925">
    <property type="entry name" value="His-Me_finger_sf"/>
</dbReference>
<dbReference type="Pfam" id="PF04231">
    <property type="entry name" value="Endonuclease_1"/>
    <property type="match status" value="1"/>
</dbReference>
<dbReference type="InterPro" id="IPR007346">
    <property type="entry name" value="Endonuclease-I"/>
</dbReference>
<dbReference type="PANTHER" id="PTHR33607:SF2">
    <property type="entry name" value="ENDONUCLEASE-1"/>
    <property type="match status" value="1"/>
</dbReference>
<protein>
    <submittedName>
        <fullName evidence="4">Endonuclease I</fullName>
    </submittedName>
</protein>
<dbReference type="RefSeq" id="WP_133610884.1">
    <property type="nucleotide sequence ID" value="NZ_SNZC01000006.1"/>
</dbReference>
<dbReference type="NCBIfam" id="NF033708">
    <property type="entry name" value="T9SS_Cterm_ChiA"/>
    <property type="match status" value="1"/>
</dbReference>
<keyword evidence="3" id="KW-0378">Hydrolase</keyword>
<accession>A0A562KBX8</accession>
<keyword evidence="4" id="KW-0255">Endonuclease</keyword>
<dbReference type="EMBL" id="VLKM01000010">
    <property type="protein sequence ID" value="TWH92882.1"/>
    <property type="molecule type" value="Genomic_DNA"/>
</dbReference>
<sequence>MIKKLLFLLLPTIFYAQIPAYYSGINFTQTGENLKTQLATLITNTHTTMLPYTSSSLDTWDVIQQTDLENGSTTELYMLYGYNDFDAATNNDRSRAKNLMGTASCIGFWNREHTFPQSLANPPMDTGIPGVSTDIHHLRAADCQFNSTRGNKIFTDGQGDAISMGATTWYPGDEWKGDVARMMMYLYVRYGATTPASTIGAGSRAYSPLNDMPNVFLEWNIEDPVSTVEMNRNNVLQGIQGNRNPFIDNPYLATVIWGGPQAPDTWNTLTCTLTTTWNGSTWSNGVPNKSVSAVVNANYTLATDLEMCALTIASGVNMLVPSGFNLTVVRGINVNSTANLTIQNNANLIQINEVANTGNITVIKNSAPLVRLDYTSWSAPVAGQNLKSFSPNTLNNRFYTYNPAGTTTATAYNIIDPLTNNFQPAKGYIIRAPNNWATSATVYTGQFTGVPNNGKYAAALQTGYNMLGNPYPSTITANEFIANNRTIETLYFWTHTAPASGGVYPVNNFASYTTMGGVAAAAGGLVPDGTIKPGQGFYVYSSENEQVLFHNGQRIKTANNQFFRNQEITDNIERHRIWLNLESATNSFNQILVGYSNAGTYGFDLAFDGKTMDTSMTHLYSTIEQSGDYVIQARPLPFETSDKVNLGIKVNEAGNYKISIDRKDGLFENMQTIYLKDNVTGIVHNLANGYYQFNSEVGDVKNRFELVYQKESNEIIDENTIVVYNTNNNLIVSSSIHEIQHILVFDILGRTLAAEIDINSNEFEFQHFSSEKQPLLIKIVLNNGKVVFKKAIF</sequence>
<evidence type="ECO:0000313" key="5">
    <source>
        <dbReference type="Proteomes" id="UP000315312"/>
    </source>
</evidence>
<comment type="caution">
    <text evidence="4">The sequence shown here is derived from an EMBL/GenBank/DDBJ whole genome shotgun (WGS) entry which is preliminary data.</text>
</comment>
<gene>
    <name evidence="4" type="ORF">IP97_02203</name>
</gene>
<evidence type="ECO:0000256" key="3">
    <source>
        <dbReference type="ARBA" id="ARBA00022801"/>
    </source>
</evidence>
<reference evidence="4 5" key="1">
    <citation type="journal article" date="2015" name="Stand. Genomic Sci.">
        <title>Genomic Encyclopedia of Bacterial and Archaeal Type Strains, Phase III: the genomes of soil and plant-associated and newly described type strains.</title>
        <authorList>
            <person name="Whitman W.B."/>
            <person name="Woyke T."/>
            <person name="Klenk H.P."/>
            <person name="Zhou Y."/>
            <person name="Lilburn T.G."/>
            <person name="Beck B.J."/>
            <person name="De Vos P."/>
            <person name="Vandamme P."/>
            <person name="Eisen J.A."/>
            <person name="Garrity G."/>
            <person name="Hugenholtz P."/>
            <person name="Kyrpides N.C."/>
        </authorList>
    </citation>
    <scope>NUCLEOTIDE SEQUENCE [LARGE SCALE GENOMIC DNA]</scope>
    <source>
        <strain evidence="4 5">CGMCC 1.6844</strain>
    </source>
</reference>
<dbReference type="SUPFAM" id="SSF54060">
    <property type="entry name" value="His-Me finger endonucleases"/>
    <property type="match status" value="1"/>
</dbReference>
<organism evidence="4 5">
    <name type="scientific">Flavobacterium cheniae</name>
    <dbReference type="NCBI Taxonomy" id="295428"/>
    <lineage>
        <taxon>Bacteria</taxon>
        <taxon>Pseudomonadati</taxon>
        <taxon>Bacteroidota</taxon>
        <taxon>Flavobacteriia</taxon>
        <taxon>Flavobacteriales</taxon>
        <taxon>Flavobacteriaceae</taxon>
        <taxon>Flavobacterium</taxon>
    </lineage>
</organism>
<dbReference type="GO" id="GO:0016787">
    <property type="term" value="F:hydrolase activity"/>
    <property type="evidence" value="ECO:0007669"/>
    <property type="project" value="UniProtKB-KW"/>
</dbReference>
<proteinExistence type="inferred from homology"/>
<keyword evidence="2" id="KW-0540">Nuclease</keyword>
<comment type="similarity">
    <text evidence="1">Belongs to the EndA/NucM nuclease family.</text>
</comment>
<keyword evidence="5" id="KW-1185">Reference proteome</keyword>
<evidence type="ECO:0000313" key="4">
    <source>
        <dbReference type="EMBL" id="TWH92882.1"/>
    </source>
</evidence>
<dbReference type="Proteomes" id="UP000315312">
    <property type="component" value="Unassembled WGS sequence"/>
</dbReference>
<dbReference type="PANTHER" id="PTHR33607">
    <property type="entry name" value="ENDONUCLEASE-1"/>
    <property type="match status" value="1"/>
</dbReference>
<evidence type="ECO:0000256" key="1">
    <source>
        <dbReference type="ARBA" id="ARBA00006429"/>
    </source>
</evidence>
<dbReference type="OrthoDB" id="1652165at2"/>